<dbReference type="CDD" id="cd00609">
    <property type="entry name" value="AAT_like"/>
    <property type="match status" value="1"/>
</dbReference>
<evidence type="ECO:0000313" key="7">
    <source>
        <dbReference type="EMBL" id="HHO73893.1"/>
    </source>
</evidence>
<sequence length="368" mass="42275">MQRELSPFIVMDILKLAQGIPDVVHLEIGEPDLEPPPGVIERLNWAVSNMLFNYTPSLGLWELRERIAKHYRDYYGVDVDPNRVVITTGTSSAFLVAYSILFDIGERVALADPSYPCYKNFAHLLGVEPVFVNVDESTNYQITPEHLEGLDIKGVHISSPSNPTGTLYDEENLRALCEYCRERNIYLISDEIYHGLVYEGKERTALEFWDRAIVINGFSKFFCMPGFRVGWMILPEDLIRRAEVVMQNIYICAPTLSQYSALGAFDYDYLSKVKETFKRRRDLLYEGIKDILPIKGKPNGAFYLWADISKYSQDAYEFCLEVLKGAKVALTPGIDFGKNQTNHFVRLAYTRKEEELKEAIDRLREFLS</sequence>
<name>A0A7C5X0U1_9AQUI</name>
<comment type="caution">
    <text evidence="7">The sequence shown here is derived from an EMBL/GenBank/DDBJ whole genome shotgun (WGS) entry which is preliminary data.</text>
</comment>
<dbReference type="SUPFAM" id="SSF53383">
    <property type="entry name" value="PLP-dependent transferases"/>
    <property type="match status" value="1"/>
</dbReference>
<gene>
    <name evidence="7" type="ORF">ENN04_04560</name>
</gene>
<evidence type="ECO:0000256" key="2">
    <source>
        <dbReference type="ARBA" id="ARBA00007441"/>
    </source>
</evidence>
<dbReference type="PANTHER" id="PTHR46383:SF2">
    <property type="entry name" value="AMINOTRANSFERASE"/>
    <property type="match status" value="1"/>
</dbReference>
<evidence type="ECO:0000256" key="1">
    <source>
        <dbReference type="ARBA" id="ARBA00001933"/>
    </source>
</evidence>
<dbReference type="EMBL" id="DSAC01000052">
    <property type="protein sequence ID" value="HHO73893.1"/>
    <property type="molecule type" value="Genomic_DNA"/>
</dbReference>
<dbReference type="GO" id="GO:0008483">
    <property type="term" value="F:transaminase activity"/>
    <property type="evidence" value="ECO:0007669"/>
    <property type="project" value="UniProtKB-KW"/>
</dbReference>
<keyword evidence="3 7" id="KW-0032">Aminotransferase</keyword>
<keyword evidence="5" id="KW-0663">Pyridoxal phosphate</keyword>
<comment type="cofactor">
    <cofactor evidence="1">
        <name>pyridoxal 5'-phosphate</name>
        <dbReference type="ChEBI" id="CHEBI:597326"/>
    </cofactor>
</comment>
<protein>
    <submittedName>
        <fullName evidence="7">Pyridoxal phosphate-dependent aminotransferase</fullName>
    </submittedName>
</protein>
<dbReference type="InterPro" id="IPR015424">
    <property type="entry name" value="PyrdxlP-dep_Trfase"/>
</dbReference>
<dbReference type="InterPro" id="IPR004839">
    <property type="entry name" value="Aminotransferase_I/II_large"/>
</dbReference>
<organism evidence="7">
    <name type="scientific">Thermocrinis ruber</name>
    <dbReference type="NCBI Taxonomy" id="75906"/>
    <lineage>
        <taxon>Bacteria</taxon>
        <taxon>Pseudomonadati</taxon>
        <taxon>Aquificota</taxon>
        <taxon>Aquificia</taxon>
        <taxon>Aquificales</taxon>
        <taxon>Aquificaceae</taxon>
        <taxon>Thermocrinis</taxon>
    </lineage>
</organism>
<evidence type="ECO:0000259" key="6">
    <source>
        <dbReference type="Pfam" id="PF00155"/>
    </source>
</evidence>
<dbReference type="PANTHER" id="PTHR46383">
    <property type="entry name" value="ASPARTATE AMINOTRANSFERASE"/>
    <property type="match status" value="1"/>
</dbReference>
<dbReference type="Gene3D" id="3.40.640.10">
    <property type="entry name" value="Type I PLP-dependent aspartate aminotransferase-like (Major domain)"/>
    <property type="match status" value="1"/>
</dbReference>
<dbReference type="GO" id="GO:0006520">
    <property type="term" value="P:amino acid metabolic process"/>
    <property type="evidence" value="ECO:0007669"/>
    <property type="project" value="InterPro"/>
</dbReference>
<reference evidence="7" key="1">
    <citation type="journal article" date="2020" name="mSystems">
        <title>Genome- and Community-Level Interaction Insights into Carbon Utilization and Element Cycling Functions of Hydrothermarchaeota in Hydrothermal Sediment.</title>
        <authorList>
            <person name="Zhou Z."/>
            <person name="Liu Y."/>
            <person name="Xu W."/>
            <person name="Pan J."/>
            <person name="Luo Z.H."/>
            <person name="Li M."/>
        </authorList>
    </citation>
    <scope>NUCLEOTIDE SEQUENCE [LARGE SCALE GENOMIC DNA]</scope>
    <source>
        <strain evidence="7">SpSt-114</strain>
    </source>
</reference>
<dbReference type="InterPro" id="IPR050596">
    <property type="entry name" value="AspAT/PAT-like"/>
</dbReference>
<keyword evidence="4 7" id="KW-0808">Transferase</keyword>
<feature type="domain" description="Aminotransferase class I/classII large" evidence="6">
    <location>
        <begin position="22"/>
        <end position="363"/>
    </location>
</feature>
<dbReference type="PRINTS" id="PR00753">
    <property type="entry name" value="ACCSYNTHASE"/>
</dbReference>
<evidence type="ECO:0000256" key="3">
    <source>
        <dbReference type="ARBA" id="ARBA00022576"/>
    </source>
</evidence>
<proteinExistence type="inferred from homology"/>
<dbReference type="InterPro" id="IPR015421">
    <property type="entry name" value="PyrdxlP-dep_Trfase_major"/>
</dbReference>
<dbReference type="GO" id="GO:0030170">
    <property type="term" value="F:pyridoxal phosphate binding"/>
    <property type="evidence" value="ECO:0007669"/>
    <property type="project" value="InterPro"/>
</dbReference>
<evidence type="ECO:0000256" key="5">
    <source>
        <dbReference type="ARBA" id="ARBA00022898"/>
    </source>
</evidence>
<accession>A0A7C5X0U1</accession>
<evidence type="ECO:0000256" key="4">
    <source>
        <dbReference type="ARBA" id="ARBA00022679"/>
    </source>
</evidence>
<dbReference type="Pfam" id="PF00155">
    <property type="entry name" value="Aminotran_1_2"/>
    <property type="match status" value="1"/>
</dbReference>
<dbReference type="AlphaFoldDB" id="A0A7C5X0U1"/>
<comment type="similarity">
    <text evidence="2">Belongs to the class-I pyridoxal-phosphate-dependent aminotransferase family.</text>
</comment>